<reference evidence="3" key="1">
    <citation type="submission" date="2016-12" db="EMBL/GenBank/DDBJ databases">
        <title>Analysis of the Molecular Diversity Among Cronobacter Species Isolated from Filth Flies Using a Pan Genomic DNA Microarray.</title>
        <authorList>
            <person name="Pava-Ripoll M."/>
            <person name="Tall B."/>
            <person name="Farber J."/>
            <person name="Fanning S."/>
            <person name="Lehner A."/>
            <person name="Stephan R."/>
            <person name="Pagotto F."/>
            <person name="Iverson C."/>
            <person name="Ziobro G."/>
            <person name="Miller A."/>
            <person name="Pearson R."/>
            <person name="Yan Q."/>
            <person name="Kim M."/>
            <person name="Jeong S."/>
            <person name="Park J."/>
            <person name="Jun S."/>
            <person name="Choi H."/>
            <person name="Chung T."/>
            <person name="Yoo Y."/>
            <person name="Park E."/>
            <person name="Hwang S."/>
            <person name="Lee B."/>
            <person name="Sathyamoorthy V."/>
            <person name="Carter L."/>
            <person name="Mammel M."/>
            <person name="Jackson S."/>
            <person name="Kothary M."/>
            <person name="Patel I."/>
            <person name="Grim C."/>
            <person name="Gopinath G."/>
            <person name="Gangiredla J."/>
            <person name="Chase H."/>
        </authorList>
    </citation>
    <scope>NUCLEOTIDE SEQUENCE [LARGE SCALE GENOMIC DNA]</scope>
    <source>
        <strain evidence="3">MOD1-Sh41s</strain>
    </source>
</reference>
<organism evidence="3">
    <name type="scientific">Cronobacter turicensis</name>
    <dbReference type="NCBI Taxonomy" id="413502"/>
    <lineage>
        <taxon>Bacteria</taxon>
        <taxon>Pseudomonadati</taxon>
        <taxon>Pseudomonadota</taxon>
        <taxon>Gammaproteobacteria</taxon>
        <taxon>Enterobacterales</taxon>
        <taxon>Enterobacteriaceae</taxon>
        <taxon>Cronobacter</taxon>
    </lineage>
</organism>
<evidence type="ECO:0000259" key="2">
    <source>
        <dbReference type="Pfam" id="PF14667"/>
    </source>
</evidence>
<dbReference type="InterPro" id="IPR014710">
    <property type="entry name" value="RmlC-like_jellyroll"/>
</dbReference>
<dbReference type="OrthoDB" id="9801056at2"/>
<dbReference type="CDD" id="cd05261">
    <property type="entry name" value="CAPF_like_SDR_e"/>
    <property type="match status" value="1"/>
</dbReference>
<dbReference type="InterPro" id="IPR050177">
    <property type="entry name" value="Lipid_A_modif_metabolic_enz"/>
</dbReference>
<dbReference type="CDD" id="cd07007">
    <property type="entry name" value="cupin_CapF-like_C"/>
    <property type="match status" value="1"/>
</dbReference>
<dbReference type="InterPro" id="IPR011051">
    <property type="entry name" value="RmlC_Cupin_sf"/>
</dbReference>
<dbReference type="SUPFAM" id="SSF51182">
    <property type="entry name" value="RmlC-like cupins"/>
    <property type="match status" value="1"/>
</dbReference>
<accession>A0A2T7B1G6</accession>
<dbReference type="EMBL" id="MSAG01000030">
    <property type="protein sequence ID" value="PUX19113.1"/>
    <property type="molecule type" value="Genomic_DNA"/>
</dbReference>
<feature type="domain" description="Capsular polysaccharide assembling protein CapF C-terminal" evidence="2">
    <location>
        <begin position="254"/>
        <end position="363"/>
    </location>
</feature>
<dbReference type="SUPFAM" id="SSF51735">
    <property type="entry name" value="NAD(P)-binding Rossmann-fold domains"/>
    <property type="match status" value="1"/>
</dbReference>
<sequence length="367" mass="41513">MKILVTGADGFIGRNLCLRLQESGYIDLIKIDRNSSYQELENGLKEVDFVYHLAGINRPQCVDEFAQGNSNLTGQIVDILLANERSIPVMVSSSIQAELDNPYGESKAAAEKHIIRYAAVSGASYFIYRYPNVFGKWCKPNYNSFVATFCYNLAHDIDIKINDPAAVVNLVYIDDVCTEAIKLLTDDIESGYQEVKPVYSTTVGDVADLLYRFKESRNTLITEEVGTGFVRALYSTWLSYLPVEHFSYTIPSYEDTRGVFCEMLKTPSTGQFSFFTAHPGITRGGHYHHSKNEKFLVIRGSALFKFQHIITGERHELYVSSEEYRIVETVPGWTHDITNIGSDELVVMLWANEIFNREQPDTIARAL</sequence>
<dbReference type="InterPro" id="IPR036291">
    <property type="entry name" value="NAD(P)-bd_dom_sf"/>
</dbReference>
<dbReference type="PANTHER" id="PTHR43245:SF55">
    <property type="entry name" value="NAD(P)-BINDING DOMAIN-CONTAINING PROTEIN"/>
    <property type="match status" value="1"/>
</dbReference>
<dbReference type="InterPro" id="IPR001509">
    <property type="entry name" value="Epimerase_deHydtase"/>
</dbReference>
<dbReference type="Gene3D" id="2.60.120.10">
    <property type="entry name" value="Jelly Rolls"/>
    <property type="match status" value="1"/>
</dbReference>
<name>A0A2T7B1G6_9ENTR</name>
<dbReference type="AlphaFoldDB" id="A0A2T7B1G6"/>
<evidence type="ECO:0000313" key="3">
    <source>
        <dbReference type="EMBL" id="PUX19113.1"/>
    </source>
</evidence>
<dbReference type="RefSeq" id="WP_075199287.1">
    <property type="nucleotide sequence ID" value="NZ_CP187984.1"/>
</dbReference>
<dbReference type="Pfam" id="PF14667">
    <property type="entry name" value="Polysacc_synt_C"/>
    <property type="match status" value="1"/>
</dbReference>
<dbReference type="InterPro" id="IPR029303">
    <property type="entry name" value="CapF_C"/>
</dbReference>
<evidence type="ECO:0000259" key="1">
    <source>
        <dbReference type="Pfam" id="PF01370"/>
    </source>
</evidence>
<protein>
    <submittedName>
        <fullName evidence="3">Capsular biosynthesis protein</fullName>
    </submittedName>
</protein>
<dbReference type="Pfam" id="PF01370">
    <property type="entry name" value="Epimerase"/>
    <property type="match status" value="1"/>
</dbReference>
<dbReference type="Gene3D" id="3.40.50.720">
    <property type="entry name" value="NAD(P)-binding Rossmann-like Domain"/>
    <property type="match status" value="1"/>
</dbReference>
<feature type="domain" description="NAD-dependent epimerase/dehydratase" evidence="1">
    <location>
        <begin position="3"/>
        <end position="186"/>
    </location>
</feature>
<comment type="caution">
    <text evidence="3">The sequence shown here is derived from an EMBL/GenBank/DDBJ whole genome shotgun (WGS) entry which is preliminary data.</text>
</comment>
<gene>
    <name evidence="3" type="ORF">BS411_17615</name>
</gene>
<dbReference type="PANTHER" id="PTHR43245">
    <property type="entry name" value="BIFUNCTIONAL POLYMYXIN RESISTANCE PROTEIN ARNA"/>
    <property type="match status" value="1"/>
</dbReference>
<proteinExistence type="predicted"/>
<dbReference type="NCBIfam" id="NF047837">
    <property type="entry name" value="UDPAcbARedWbcJ"/>
    <property type="match status" value="1"/>
</dbReference>